<feature type="transmembrane region" description="Helical" evidence="6">
    <location>
        <begin position="207"/>
        <end position="227"/>
    </location>
</feature>
<keyword evidence="8" id="KW-1185">Reference proteome</keyword>
<dbReference type="AlphaFoldDB" id="A0A7L0ELB7"/>
<organism evidence="7 8">
    <name type="scientific">Trogon melanurus</name>
    <name type="common">Black-tailed trogon</name>
    <dbReference type="NCBI Taxonomy" id="56311"/>
    <lineage>
        <taxon>Eukaryota</taxon>
        <taxon>Metazoa</taxon>
        <taxon>Chordata</taxon>
        <taxon>Craniata</taxon>
        <taxon>Vertebrata</taxon>
        <taxon>Euteleostomi</taxon>
        <taxon>Archelosauria</taxon>
        <taxon>Archosauria</taxon>
        <taxon>Dinosauria</taxon>
        <taxon>Saurischia</taxon>
        <taxon>Theropoda</taxon>
        <taxon>Coelurosauria</taxon>
        <taxon>Aves</taxon>
        <taxon>Neognathae</taxon>
        <taxon>Neoaves</taxon>
        <taxon>Telluraves</taxon>
        <taxon>Coraciimorphae</taxon>
        <taxon>Trogoniformes</taxon>
        <taxon>Trogonidae</taxon>
        <taxon>Trogon</taxon>
    </lineage>
</organism>
<dbReference type="OrthoDB" id="10033535at2759"/>
<dbReference type="Pfam" id="PF00335">
    <property type="entry name" value="Tetraspanin"/>
    <property type="match status" value="1"/>
</dbReference>
<dbReference type="PANTHER" id="PTHR19282:SF544">
    <property type="entry name" value="TETRASPANIN"/>
    <property type="match status" value="1"/>
</dbReference>
<comment type="similarity">
    <text evidence="2 6">Belongs to the tetraspanin (TM4SF) family.</text>
</comment>
<keyword evidence="4 6" id="KW-1133">Transmembrane helix</keyword>
<sequence length="244" mass="27701">RSLALYLLLVLGFVFWVAAAAVAFGGIFGILMYKNYIYLSQEYFFHLFGWLALAVAFFLLPAGVLAISIYVKTSRYKQGLFMYLLLVLLCLEMTLGVLAQLKSNWMASDLKNTMSSFIYQYNGSPSQGPGNRIVDEVQRKLQCCGVQSYTDWLKTTPANWHLPAEKPRVPASCCTEKYSDCRGDLNNPEQLFQEGCLKKLEDQLHFVIFYTFWCCVGLSILELLAGVSNGILMRHQPFHDLQIL</sequence>
<dbReference type="InterPro" id="IPR000301">
    <property type="entry name" value="Tetraspanin_animals"/>
</dbReference>
<dbReference type="Proteomes" id="UP000550660">
    <property type="component" value="Unassembled WGS sequence"/>
</dbReference>
<dbReference type="InterPro" id="IPR008952">
    <property type="entry name" value="Tetraspanin_EC2_sf"/>
</dbReference>
<comment type="subcellular location">
    <subcellularLocation>
        <location evidence="1 6">Membrane</location>
        <topology evidence="1 6">Multi-pass membrane protein</topology>
    </subcellularLocation>
</comment>
<evidence type="ECO:0000313" key="8">
    <source>
        <dbReference type="Proteomes" id="UP000550660"/>
    </source>
</evidence>
<dbReference type="PANTHER" id="PTHR19282">
    <property type="entry name" value="TETRASPANIN"/>
    <property type="match status" value="1"/>
</dbReference>
<evidence type="ECO:0000256" key="3">
    <source>
        <dbReference type="ARBA" id="ARBA00022692"/>
    </source>
</evidence>
<feature type="non-terminal residue" evidence="7">
    <location>
        <position position="1"/>
    </location>
</feature>
<evidence type="ECO:0000256" key="1">
    <source>
        <dbReference type="ARBA" id="ARBA00004141"/>
    </source>
</evidence>
<protein>
    <recommendedName>
        <fullName evidence="6">Tetraspanin</fullName>
    </recommendedName>
</protein>
<evidence type="ECO:0000313" key="7">
    <source>
        <dbReference type="EMBL" id="NXJ83733.1"/>
    </source>
</evidence>
<feature type="transmembrane region" description="Helical" evidence="6">
    <location>
        <begin position="80"/>
        <end position="101"/>
    </location>
</feature>
<gene>
    <name evidence="7" type="primary">Tspan36_0</name>
    <name evidence="7" type="ORF">TROMEL_R04432</name>
</gene>
<dbReference type="PIRSF" id="PIRSF002419">
    <property type="entry name" value="Tetraspanin"/>
    <property type="match status" value="1"/>
</dbReference>
<comment type="caution">
    <text evidence="7">The sequence shown here is derived from an EMBL/GenBank/DDBJ whole genome shotgun (WGS) entry which is preliminary data.</text>
</comment>
<evidence type="ECO:0000256" key="5">
    <source>
        <dbReference type="ARBA" id="ARBA00023136"/>
    </source>
</evidence>
<evidence type="ECO:0000256" key="2">
    <source>
        <dbReference type="ARBA" id="ARBA00006840"/>
    </source>
</evidence>
<feature type="transmembrane region" description="Helical" evidence="6">
    <location>
        <begin position="7"/>
        <end position="31"/>
    </location>
</feature>
<dbReference type="PRINTS" id="PR00259">
    <property type="entry name" value="TMFOUR"/>
</dbReference>
<dbReference type="EMBL" id="VXAG01001393">
    <property type="protein sequence ID" value="NXJ83733.1"/>
    <property type="molecule type" value="Genomic_DNA"/>
</dbReference>
<dbReference type="GO" id="GO:0005886">
    <property type="term" value="C:plasma membrane"/>
    <property type="evidence" value="ECO:0007669"/>
    <property type="project" value="TreeGrafter"/>
</dbReference>
<feature type="transmembrane region" description="Helical" evidence="6">
    <location>
        <begin position="43"/>
        <end position="68"/>
    </location>
</feature>
<dbReference type="Gene3D" id="1.10.1450.10">
    <property type="entry name" value="Tetraspanin"/>
    <property type="match status" value="1"/>
</dbReference>
<name>A0A7L0ELB7_TROML</name>
<accession>A0A7L0ELB7</accession>
<evidence type="ECO:0000256" key="6">
    <source>
        <dbReference type="RuleBase" id="RU361218"/>
    </source>
</evidence>
<keyword evidence="5 6" id="KW-0472">Membrane</keyword>
<feature type="non-terminal residue" evidence="7">
    <location>
        <position position="244"/>
    </location>
</feature>
<dbReference type="SUPFAM" id="SSF48652">
    <property type="entry name" value="Tetraspanin"/>
    <property type="match status" value="1"/>
</dbReference>
<evidence type="ECO:0000256" key="4">
    <source>
        <dbReference type="ARBA" id="ARBA00022989"/>
    </source>
</evidence>
<dbReference type="InterPro" id="IPR018499">
    <property type="entry name" value="Tetraspanin/Peripherin"/>
</dbReference>
<reference evidence="7 8" key="1">
    <citation type="submission" date="2019-09" db="EMBL/GenBank/DDBJ databases">
        <title>Bird 10,000 Genomes (B10K) Project - Family phase.</title>
        <authorList>
            <person name="Zhang G."/>
        </authorList>
    </citation>
    <scope>NUCLEOTIDE SEQUENCE [LARGE SCALE GENOMIC DNA]</scope>
    <source>
        <strain evidence="7">B10K-DU-007-40</strain>
        <tissue evidence="7">Mixed tissue sample</tissue>
    </source>
</reference>
<proteinExistence type="inferred from homology"/>
<keyword evidence="3 6" id="KW-0812">Transmembrane</keyword>